<accession>A0ACC4DME4</accession>
<comment type="caution">
    <text evidence="1">The sequence shown here is derived from an EMBL/GenBank/DDBJ whole genome shotgun (WGS) entry which is preliminary data.</text>
</comment>
<protein>
    <submittedName>
        <fullName evidence="1">Uncharacterized protein</fullName>
    </submittedName>
</protein>
<sequence length="367" mass="39373">MGEAAPLWSTTCTRQHQPTPATTARVGPKNAPHPLSGEDVRPTGSQIKRNAVKDDAVLAMPIGCQLQSSRSENVVAHAESKAGSVGARWHRLCSTSGWAGSLQRRVARLDAGCRVTQPHGRQFVVSTINHLAAIPCALAPAPVSSPTPRKCFPLLQVLALGSSFCFAGRCHQEIIGQKARRASSNPAFPASAPNCTFDEHESTTYGSSRIYYEDSSVIFAPAETGSSIKGQKAVLCCQHASEQDSNAKLMRCESEKARVTAAPAGGLALPVVELAWLVPFCRMSCKETGPKSHGVLGRGGRFKRSWLSCIRLAERKGYHNIDEWHAVSSGASGRICRNSHGIGLDSERLSKHDKMAFSKEGTVWPPG</sequence>
<reference evidence="1" key="1">
    <citation type="submission" date="2024-12" db="EMBL/GenBank/DDBJ databases">
        <title>Comparative genomics and development of molecular markers within Purpureocillium lilacinum and among Purpureocillium species.</title>
        <authorList>
            <person name="Yeh Z.-Y."/>
            <person name="Ni N.-T."/>
            <person name="Lo P.-H."/>
            <person name="Mushyakhwo K."/>
            <person name="Lin C.-F."/>
            <person name="Nai Y.-S."/>
        </authorList>
    </citation>
    <scope>NUCLEOTIDE SEQUENCE</scope>
    <source>
        <strain evidence="1">NCHU-NPUST-175</strain>
    </source>
</reference>
<organism evidence="1 2">
    <name type="scientific">Purpureocillium lilacinum</name>
    <name type="common">Paecilomyces lilacinus</name>
    <dbReference type="NCBI Taxonomy" id="33203"/>
    <lineage>
        <taxon>Eukaryota</taxon>
        <taxon>Fungi</taxon>
        <taxon>Dikarya</taxon>
        <taxon>Ascomycota</taxon>
        <taxon>Pezizomycotina</taxon>
        <taxon>Sordariomycetes</taxon>
        <taxon>Hypocreomycetidae</taxon>
        <taxon>Hypocreales</taxon>
        <taxon>Ophiocordycipitaceae</taxon>
        <taxon>Purpureocillium</taxon>
    </lineage>
</organism>
<gene>
    <name evidence="1" type="ORF">ACCO45_008133</name>
</gene>
<evidence type="ECO:0000313" key="1">
    <source>
        <dbReference type="EMBL" id="KAL3957555.1"/>
    </source>
</evidence>
<proteinExistence type="predicted"/>
<name>A0ACC4DME4_PURLI</name>
<evidence type="ECO:0000313" key="2">
    <source>
        <dbReference type="Proteomes" id="UP001638806"/>
    </source>
</evidence>
<dbReference type="Proteomes" id="UP001638806">
    <property type="component" value="Unassembled WGS sequence"/>
</dbReference>
<keyword evidence="2" id="KW-1185">Reference proteome</keyword>
<dbReference type="EMBL" id="JBGNUJ010000007">
    <property type="protein sequence ID" value="KAL3957555.1"/>
    <property type="molecule type" value="Genomic_DNA"/>
</dbReference>